<evidence type="ECO:0008006" key="12">
    <source>
        <dbReference type="Google" id="ProtNLM"/>
    </source>
</evidence>
<name>A0A8H6C6Z9_9LECA</name>
<evidence type="ECO:0000313" key="10">
    <source>
        <dbReference type="EMBL" id="KAF6218145.1"/>
    </source>
</evidence>
<keyword evidence="11" id="KW-1185">Reference proteome</keyword>
<dbReference type="RefSeq" id="XP_037147580.1">
    <property type="nucleotide sequence ID" value="XM_037297006.1"/>
</dbReference>
<dbReference type="InterPro" id="IPR036396">
    <property type="entry name" value="Cyt_P450_sf"/>
</dbReference>
<dbReference type="Gene3D" id="1.10.630.10">
    <property type="entry name" value="Cytochrome P450"/>
    <property type="match status" value="1"/>
</dbReference>
<keyword evidence="7 8" id="KW-0503">Monooxygenase</keyword>
<comment type="caution">
    <text evidence="10">The sequence shown here is derived from an EMBL/GenBank/DDBJ whole genome shotgun (WGS) entry which is preliminary data.</text>
</comment>
<keyword evidence="4 8" id="KW-0479">Metal-binding</keyword>
<dbReference type="GeneID" id="59334508"/>
<evidence type="ECO:0000313" key="11">
    <source>
        <dbReference type="Proteomes" id="UP000593566"/>
    </source>
</evidence>
<dbReference type="GO" id="GO:0005506">
    <property type="term" value="F:iron ion binding"/>
    <property type="evidence" value="ECO:0007669"/>
    <property type="project" value="InterPro"/>
</dbReference>
<keyword evidence="3 8" id="KW-0349">Heme</keyword>
<dbReference type="InterPro" id="IPR002974">
    <property type="entry name" value="Cyt_P450_E_CYP52_ascomycetes"/>
</dbReference>
<dbReference type="AlphaFoldDB" id="A0A8H6C6Z9"/>
<keyword evidence="9" id="KW-0732">Signal</keyword>
<evidence type="ECO:0000256" key="7">
    <source>
        <dbReference type="ARBA" id="ARBA00023033"/>
    </source>
</evidence>
<protein>
    <recommendedName>
        <fullName evidence="12">Cytochrome P450</fullName>
    </recommendedName>
</protein>
<evidence type="ECO:0000256" key="5">
    <source>
        <dbReference type="ARBA" id="ARBA00023002"/>
    </source>
</evidence>
<comment type="similarity">
    <text evidence="2 8">Belongs to the cytochrome P450 family.</text>
</comment>
<comment type="cofactor">
    <cofactor evidence="1">
        <name>heme</name>
        <dbReference type="ChEBI" id="CHEBI:30413"/>
    </cofactor>
</comment>
<keyword evidence="6 8" id="KW-0408">Iron</keyword>
<dbReference type="PANTHER" id="PTHR24287">
    <property type="entry name" value="P450, PUTATIVE (EUROFUNG)-RELATED"/>
    <property type="match status" value="1"/>
</dbReference>
<reference evidence="10 11" key="1">
    <citation type="journal article" date="2020" name="Genomics">
        <title>Complete, high-quality genomes from long-read metagenomic sequencing of two wolf lichen thalli reveals enigmatic genome architecture.</title>
        <authorList>
            <person name="McKenzie S.K."/>
            <person name="Walston R.F."/>
            <person name="Allen J.L."/>
        </authorList>
    </citation>
    <scope>NUCLEOTIDE SEQUENCE [LARGE SCALE GENOMIC DNA]</scope>
    <source>
        <strain evidence="10">WasteWater1</strain>
    </source>
</reference>
<gene>
    <name evidence="10" type="ORF">HO133_006104</name>
</gene>
<dbReference type="EMBL" id="JACCJB010000023">
    <property type="protein sequence ID" value="KAF6218145.1"/>
    <property type="molecule type" value="Genomic_DNA"/>
</dbReference>
<dbReference type="GO" id="GO:0016712">
    <property type="term" value="F:oxidoreductase activity, acting on paired donors, with incorporation or reduction of molecular oxygen, reduced flavin or flavoprotein as one donor, and incorporation of one atom of oxygen"/>
    <property type="evidence" value="ECO:0007669"/>
    <property type="project" value="InterPro"/>
</dbReference>
<dbReference type="PRINTS" id="PR01239">
    <property type="entry name" value="EP450IICYP52"/>
</dbReference>
<evidence type="ECO:0000256" key="4">
    <source>
        <dbReference type="ARBA" id="ARBA00022723"/>
    </source>
</evidence>
<dbReference type="InterPro" id="IPR047146">
    <property type="entry name" value="Cyt_P450_E_CYP52_fungi"/>
</dbReference>
<organism evidence="10 11">
    <name type="scientific">Letharia lupina</name>
    <dbReference type="NCBI Taxonomy" id="560253"/>
    <lineage>
        <taxon>Eukaryota</taxon>
        <taxon>Fungi</taxon>
        <taxon>Dikarya</taxon>
        <taxon>Ascomycota</taxon>
        <taxon>Pezizomycotina</taxon>
        <taxon>Lecanoromycetes</taxon>
        <taxon>OSLEUM clade</taxon>
        <taxon>Lecanoromycetidae</taxon>
        <taxon>Lecanorales</taxon>
        <taxon>Lecanorineae</taxon>
        <taxon>Parmeliaceae</taxon>
        <taxon>Letharia</taxon>
    </lineage>
</organism>
<dbReference type="InterPro" id="IPR017972">
    <property type="entry name" value="Cyt_P450_CS"/>
</dbReference>
<dbReference type="SUPFAM" id="SSF48264">
    <property type="entry name" value="Cytochrome P450"/>
    <property type="match status" value="1"/>
</dbReference>
<evidence type="ECO:0000256" key="2">
    <source>
        <dbReference type="ARBA" id="ARBA00010617"/>
    </source>
</evidence>
<sequence>MTLLPLCIGCGLAALILTRIISSVTERRRCQAEAVRLGCKPAPVIPKKGLFGLTRFLDYLKAMRDERSPQQFVMAMNELGTTGEVHTARLEVLGSEVLVTRDPENVKAIFVTHASNFEIGASRAGCFEPLLGLGIFTQRGEPWRHSRALLRPQFARDQIADMDLEERHVDALSAVLKTGSDGWTDAVDLQPMFLKMTLEVMTEFLYGHLPPQIGQKTDAPDTEEFGSHFDAGKAYLGTRLALGKWHWLVHPPAFSRHCKKVHEYADYFVRAKLQHGSTNFATKPVSREPTTKGKFVLIDEIAKHTNNALEIRNETLNVLSAGRDTTASLLSWIFYFLSRSPRVFHQLRATVLAEIGADAASIEFTKLRSCQYLQHCVNESLRMTGIVPTMQRESLEDTVLPRGGGPNGSEPIFLPKGQQVLISIYAMQQRCDIWGDDPEVFRPERWEGRKAGFEFIPFGGGPRKCVGQQMALTEASYTVVRLLQRFDKLENCEPPGRIRLQYALSVRSGTGAVVRLHEAESK</sequence>
<dbReference type="PRINTS" id="PR00385">
    <property type="entry name" value="P450"/>
</dbReference>
<evidence type="ECO:0000256" key="1">
    <source>
        <dbReference type="ARBA" id="ARBA00001971"/>
    </source>
</evidence>
<dbReference type="PANTHER" id="PTHR24287:SF1">
    <property type="entry name" value="P450, PUTATIVE (EUROFUNG)-RELATED"/>
    <property type="match status" value="1"/>
</dbReference>
<feature type="chain" id="PRO_5034998471" description="Cytochrome P450" evidence="9">
    <location>
        <begin position="19"/>
        <end position="522"/>
    </location>
</feature>
<feature type="signal peptide" evidence="9">
    <location>
        <begin position="1"/>
        <end position="18"/>
    </location>
</feature>
<proteinExistence type="inferred from homology"/>
<keyword evidence="5 8" id="KW-0560">Oxidoreductase</keyword>
<dbReference type="InterPro" id="IPR001128">
    <property type="entry name" value="Cyt_P450"/>
</dbReference>
<dbReference type="GO" id="GO:0020037">
    <property type="term" value="F:heme binding"/>
    <property type="evidence" value="ECO:0007669"/>
    <property type="project" value="InterPro"/>
</dbReference>
<accession>A0A8H6C6Z9</accession>
<dbReference type="PROSITE" id="PS00086">
    <property type="entry name" value="CYTOCHROME_P450"/>
    <property type="match status" value="1"/>
</dbReference>
<dbReference type="Pfam" id="PF00067">
    <property type="entry name" value="p450"/>
    <property type="match status" value="1"/>
</dbReference>
<evidence type="ECO:0000256" key="6">
    <source>
        <dbReference type="ARBA" id="ARBA00023004"/>
    </source>
</evidence>
<dbReference type="CDD" id="cd11063">
    <property type="entry name" value="CYP52"/>
    <property type="match status" value="1"/>
</dbReference>
<dbReference type="Proteomes" id="UP000593566">
    <property type="component" value="Unassembled WGS sequence"/>
</dbReference>
<evidence type="ECO:0000256" key="8">
    <source>
        <dbReference type="RuleBase" id="RU000461"/>
    </source>
</evidence>
<evidence type="ECO:0000256" key="9">
    <source>
        <dbReference type="SAM" id="SignalP"/>
    </source>
</evidence>
<evidence type="ECO:0000256" key="3">
    <source>
        <dbReference type="ARBA" id="ARBA00022617"/>
    </source>
</evidence>